<evidence type="ECO:0000256" key="5">
    <source>
        <dbReference type="ARBA" id="ARBA00023136"/>
    </source>
</evidence>
<evidence type="ECO:0000256" key="1">
    <source>
        <dbReference type="ARBA" id="ARBA00004651"/>
    </source>
</evidence>
<evidence type="ECO:0000256" key="7">
    <source>
        <dbReference type="SAM" id="Phobius"/>
    </source>
</evidence>
<sequence length="427" mass="45599">MSWHALFSTLRRSPLMPLLIVGQIVIACAILCNTLFLAWQQLQPMLASPGIDGQNLLLADRISGDHSAWTDAEVNQTLAEIRALPGVIAASAGYGLPMTSGLSITWDLRYGHGRTINADGYFGRDLVKTLGIHLLAGRDFQPGDYRPMSIAFNTAPPDDAAPSGNTVKTPPAPTITPALIPIGLARQLCGGLACLGKVLRTGGDGDGEQVIGITSPLLRYQLVLAQGDAVQNAILLPRYVSKPQLFSMAIRVEPGRQAALLPAVQKILQHRLGPRLGADAEPIRVRSYAEARHASFSDNRSALYMLGGITLAVVLVTVMGVLGLSGFQVQRRQRQIGIYRALGARRRQIMSSFLGENLLLVGAASMLGMGLAWIINQLLMQHYELARLPPSWLPVGAVTAIMLGQLAVLGPARSAAGIAPAEAIRSQ</sequence>
<dbReference type="HOGENOM" id="CLU_056182_0_0_6"/>
<comment type="similarity">
    <text evidence="6">Belongs to the ABC-4 integral membrane protein family.</text>
</comment>
<dbReference type="InterPro" id="IPR003838">
    <property type="entry name" value="ABC3_permease_C"/>
</dbReference>
<keyword evidence="3 7" id="KW-0812">Transmembrane</keyword>
<keyword evidence="2" id="KW-1003">Cell membrane</keyword>
<dbReference type="eggNOG" id="COG0577">
    <property type="taxonomic scope" value="Bacteria"/>
</dbReference>
<evidence type="ECO:0000256" key="4">
    <source>
        <dbReference type="ARBA" id="ARBA00022989"/>
    </source>
</evidence>
<dbReference type="OrthoDB" id="5940432at2"/>
<dbReference type="KEGG" id="fau:Fraau_0694"/>
<dbReference type="RefSeq" id="WP_014402173.1">
    <property type="nucleotide sequence ID" value="NC_017033.1"/>
</dbReference>
<dbReference type="GO" id="GO:0022857">
    <property type="term" value="F:transmembrane transporter activity"/>
    <property type="evidence" value="ECO:0007669"/>
    <property type="project" value="TreeGrafter"/>
</dbReference>
<evidence type="ECO:0000313" key="10">
    <source>
        <dbReference type="Proteomes" id="UP000005234"/>
    </source>
</evidence>
<dbReference type="PANTHER" id="PTHR30572">
    <property type="entry name" value="MEMBRANE COMPONENT OF TRANSPORTER-RELATED"/>
    <property type="match status" value="1"/>
</dbReference>
<evidence type="ECO:0000256" key="3">
    <source>
        <dbReference type="ARBA" id="ARBA00022692"/>
    </source>
</evidence>
<organism evidence="9 10">
    <name type="scientific">Frateuria aurantia (strain ATCC 33424 / DSM 6220 / KCTC 2777 / LMG 1558 / NBRC 3245 / NCIMB 13370)</name>
    <name type="common">Acetobacter aurantius</name>
    <dbReference type="NCBI Taxonomy" id="767434"/>
    <lineage>
        <taxon>Bacteria</taxon>
        <taxon>Pseudomonadati</taxon>
        <taxon>Pseudomonadota</taxon>
        <taxon>Gammaproteobacteria</taxon>
        <taxon>Lysobacterales</taxon>
        <taxon>Rhodanobacteraceae</taxon>
        <taxon>Frateuria</taxon>
    </lineage>
</organism>
<dbReference type="STRING" id="767434.Fraau_0694"/>
<dbReference type="PANTHER" id="PTHR30572:SF4">
    <property type="entry name" value="ABC TRANSPORTER PERMEASE YTRF"/>
    <property type="match status" value="1"/>
</dbReference>
<evidence type="ECO:0000256" key="2">
    <source>
        <dbReference type="ARBA" id="ARBA00022475"/>
    </source>
</evidence>
<protein>
    <submittedName>
        <fullName evidence="9">ABC-type antimicrobial peptide transport system, permease component</fullName>
    </submittedName>
</protein>
<evidence type="ECO:0000259" key="8">
    <source>
        <dbReference type="Pfam" id="PF02687"/>
    </source>
</evidence>
<keyword evidence="4 7" id="KW-1133">Transmembrane helix</keyword>
<keyword evidence="5 7" id="KW-0472">Membrane</keyword>
<feature type="transmembrane region" description="Helical" evidence="7">
    <location>
        <begin position="357"/>
        <end position="379"/>
    </location>
</feature>
<feature type="transmembrane region" description="Helical" evidence="7">
    <location>
        <begin position="391"/>
        <end position="409"/>
    </location>
</feature>
<feature type="transmembrane region" description="Helical" evidence="7">
    <location>
        <begin position="15"/>
        <end position="39"/>
    </location>
</feature>
<keyword evidence="10" id="KW-1185">Reference proteome</keyword>
<comment type="subcellular location">
    <subcellularLocation>
        <location evidence="1">Cell membrane</location>
        <topology evidence="1">Multi-pass membrane protein</topology>
    </subcellularLocation>
</comment>
<dbReference type="Proteomes" id="UP000005234">
    <property type="component" value="Chromosome"/>
</dbReference>
<dbReference type="AlphaFoldDB" id="H8KYN8"/>
<reference evidence="9" key="1">
    <citation type="submission" date="2012-02" db="EMBL/GenBank/DDBJ databases">
        <title>The complete genome of Frateuria aurantia DSM 6220.</title>
        <authorList>
            <consortium name="US DOE Joint Genome Institute (JGI-PGF)"/>
            <person name="Lucas S."/>
            <person name="Copeland A."/>
            <person name="Lapidus A."/>
            <person name="Glavina del Rio T."/>
            <person name="Dalin E."/>
            <person name="Tice H."/>
            <person name="Bruce D."/>
            <person name="Goodwin L."/>
            <person name="Pitluck S."/>
            <person name="Peters L."/>
            <person name="Ovchinnikova G."/>
            <person name="Teshima H."/>
            <person name="Kyrpides N."/>
            <person name="Mavromatis K."/>
            <person name="Ivanova N."/>
            <person name="Brettin T."/>
            <person name="Detter J.C."/>
            <person name="Han C."/>
            <person name="Larimer F."/>
            <person name="Land M."/>
            <person name="Hauser L."/>
            <person name="Markowitz V."/>
            <person name="Cheng J.-F."/>
            <person name="Hugenholtz P."/>
            <person name="Woyke T."/>
            <person name="Wu D."/>
            <person name="Brambilla E."/>
            <person name="Klenk H.-P."/>
            <person name="Eisen J.A."/>
        </authorList>
    </citation>
    <scope>NUCLEOTIDE SEQUENCE</scope>
    <source>
        <strain evidence="9">DSM 6220</strain>
    </source>
</reference>
<proteinExistence type="inferred from homology"/>
<dbReference type="Pfam" id="PF02687">
    <property type="entry name" value="FtsX"/>
    <property type="match status" value="1"/>
</dbReference>
<accession>H8KYN8</accession>
<dbReference type="EMBL" id="CP003350">
    <property type="protein sequence ID" value="AFC85167.1"/>
    <property type="molecule type" value="Genomic_DNA"/>
</dbReference>
<evidence type="ECO:0000256" key="6">
    <source>
        <dbReference type="ARBA" id="ARBA00038076"/>
    </source>
</evidence>
<dbReference type="InterPro" id="IPR050250">
    <property type="entry name" value="Macrolide_Exporter_MacB"/>
</dbReference>
<gene>
    <name evidence="9" type="ordered locus">Fraau_0694</name>
</gene>
<dbReference type="GO" id="GO:0005886">
    <property type="term" value="C:plasma membrane"/>
    <property type="evidence" value="ECO:0007669"/>
    <property type="project" value="UniProtKB-SubCell"/>
</dbReference>
<name>H8KYN8_FRAAD</name>
<evidence type="ECO:0000313" key="9">
    <source>
        <dbReference type="EMBL" id="AFC85167.1"/>
    </source>
</evidence>
<feature type="domain" description="ABC3 transporter permease C-terminal" evidence="8">
    <location>
        <begin position="309"/>
        <end position="417"/>
    </location>
</feature>
<feature type="transmembrane region" description="Helical" evidence="7">
    <location>
        <begin position="302"/>
        <end position="324"/>
    </location>
</feature>